<dbReference type="EMBL" id="JAAKFY010000027">
    <property type="protein sequence ID" value="KAF3832358.1"/>
    <property type="molecule type" value="Genomic_DNA"/>
</dbReference>
<evidence type="ECO:0000256" key="1">
    <source>
        <dbReference type="SAM" id="MobiDB-lite"/>
    </source>
</evidence>
<feature type="domain" description="Ig-like" evidence="2">
    <location>
        <begin position="87"/>
        <end position="124"/>
    </location>
</feature>
<keyword evidence="4" id="KW-1185">Reference proteome</keyword>
<dbReference type="PROSITE" id="PS50835">
    <property type="entry name" value="IG_LIKE"/>
    <property type="match status" value="1"/>
</dbReference>
<name>A0A7J5X7E0_DISMA</name>
<dbReference type="AlphaFoldDB" id="A0A7J5X7E0"/>
<feature type="compositionally biased region" description="Acidic residues" evidence="1">
    <location>
        <begin position="20"/>
        <end position="31"/>
    </location>
</feature>
<feature type="region of interest" description="Disordered" evidence="1">
    <location>
        <begin position="17"/>
        <end position="41"/>
    </location>
</feature>
<evidence type="ECO:0000313" key="4">
    <source>
        <dbReference type="Proteomes" id="UP000518266"/>
    </source>
</evidence>
<evidence type="ECO:0000259" key="2">
    <source>
        <dbReference type="PROSITE" id="PS50835"/>
    </source>
</evidence>
<comment type="caution">
    <text evidence="3">The sequence shown here is derived from an EMBL/GenBank/DDBJ whole genome shotgun (WGS) entry which is preliminary data.</text>
</comment>
<dbReference type="Proteomes" id="UP000518266">
    <property type="component" value="Unassembled WGS sequence"/>
</dbReference>
<dbReference type="InterPro" id="IPR007110">
    <property type="entry name" value="Ig-like_dom"/>
</dbReference>
<sequence length="124" mass="13869">MLLLSAPPLGLLRCHGWPALEEEEEEEEEEEGRGREEEEASCSLLRAKGASLSDDTSCFPPMSLRNGPWYCLAIQRVKQCVQSFSKPKINATDQIVLTGESPVKPVTLQCNLTTAHTPHRESFW</sequence>
<proteinExistence type="predicted"/>
<accession>A0A7J5X7E0</accession>
<organism evidence="3 4">
    <name type="scientific">Dissostichus mawsoni</name>
    <name type="common">Antarctic cod</name>
    <dbReference type="NCBI Taxonomy" id="36200"/>
    <lineage>
        <taxon>Eukaryota</taxon>
        <taxon>Metazoa</taxon>
        <taxon>Chordata</taxon>
        <taxon>Craniata</taxon>
        <taxon>Vertebrata</taxon>
        <taxon>Euteleostomi</taxon>
        <taxon>Actinopterygii</taxon>
        <taxon>Neopterygii</taxon>
        <taxon>Teleostei</taxon>
        <taxon>Neoteleostei</taxon>
        <taxon>Acanthomorphata</taxon>
        <taxon>Eupercaria</taxon>
        <taxon>Perciformes</taxon>
        <taxon>Notothenioidei</taxon>
        <taxon>Nototheniidae</taxon>
        <taxon>Dissostichus</taxon>
    </lineage>
</organism>
<evidence type="ECO:0000313" key="3">
    <source>
        <dbReference type="EMBL" id="KAF3832358.1"/>
    </source>
</evidence>
<protein>
    <recommendedName>
        <fullName evidence="2">Ig-like domain-containing protein</fullName>
    </recommendedName>
</protein>
<gene>
    <name evidence="3" type="ORF">F7725_026023</name>
</gene>
<reference evidence="3 4" key="1">
    <citation type="submission" date="2020-03" db="EMBL/GenBank/DDBJ databases">
        <title>Dissostichus mawsoni Genome sequencing and assembly.</title>
        <authorList>
            <person name="Park H."/>
        </authorList>
    </citation>
    <scope>NUCLEOTIDE SEQUENCE [LARGE SCALE GENOMIC DNA]</scope>
    <source>
        <strain evidence="3">DM0001</strain>
        <tissue evidence="3">Muscle</tissue>
    </source>
</reference>